<dbReference type="EnsemblMetazoa" id="XM_011405389.2">
    <property type="protein sequence ID" value="XP_011403691.1"/>
    <property type="gene ID" value="LOC105312609"/>
</dbReference>
<dbReference type="Proteomes" id="UP000007879">
    <property type="component" value="Unassembled WGS sequence"/>
</dbReference>
<accession>A0A1X7UY50</accession>
<gene>
    <name evidence="1" type="primary">105312609</name>
</gene>
<protein>
    <submittedName>
        <fullName evidence="1">Uncharacterized protein</fullName>
    </submittedName>
</protein>
<dbReference type="InParanoid" id="A0A1X7UY50"/>
<reference evidence="1" key="2">
    <citation type="submission" date="2017-05" db="UniProtKB">
        <authorList>
            <consortium name="EnsemblMetazoa"/>
        </authorList>
    </citation>
    <scope>IDENTIFICATION</scope>
</reference>
<sequence length="219" mass="24634">MTTIRRWPIVRSVSKVSIIGTAGRGADSSKLNKEIYLKAIEKAKEIITERFRLSLNKVELVSGGAAWADHIAVSLYLLEEVNSLTLHFPTKLITKDDKPHFLDTGEKNWKTNPGRTANLYHEAFSNEIKDNSLKQIYSAIAIGAKYREHKGFHERNSFVAKSDYLIAFTWSDGEEPKKGTGTYDTWKKCSKGTKRIHVPLKSLVDSPAAVEPMEPSTKK</sequence>
<dbReference type="KEGG" id="aqu:105312609"/>
<dbReference type="EnsemblMetazoa" id="Aqu2.1.32905_001">
    <property type="protein sequence ID" value="Aqu2.1.32905_001"/>
    <property type="gene ID" value="Aqu2.1.32905"/>
</dbReference>
<dbReference type="OrthoDB" id="2134456at2759"/>
<dbReference type="eggNOG" id="ENOG502SQDS">
    <property type="taxonomic scope" value="Eukaryota"/>
</dbReference>
<keyword evidence="2" id="KW-1185">Reference proteome</keyword>
<evidence type="ECO:0000313" key="2">
    <source>
        <dbReference type="Proteomes" id="UP000007879"/>
    </source>
</evidence>
<reference evidence="2" key="1">
    <citation type="journal article" date="2010" name="Nature">
        <title>The Amphimedon queenslandica genome and the evolution of animal complexity.</title>
        <authorList>
            <person name="Srivastava M."/>
            <person name="Simakov O."/>
            <person name="Chapman J."/>
            <person name="Fahey B."/>
            <person name="Gauthier M.E."/>
            <person name="Mitros T."/>
            <person name="Richards G.S."/>
            <person name="Conaco C."/>
            <person name="Dacre M."/>
            <person name="Hellsten U."/>
            <person name="Larroux C."/>
            <person name="Putnam N.H."/>
            <person name="Stanke M."/>
            <person name="Adamska M."/>
            <person name="Darling A."/>
            <person name="Degnan S.M."/>
            <person name="Oakley T.H."/>
            <person name="Plachetzki D.C."/>
            <person name="Zhai Y."/>
            <person name="Adamski M."/>
            <person name="Calcino A."/>
            <person name="Cummins S.F."/>
            <person name="Goodstein D.M."/>
            <person name="Harris C."/>
            <person name="Jackson D.J."/>
            <person name="Leys S.P."/>
            <person name="Shu S."/>
            <person name="Woodcroft B.J."/>
            <person name="Vervoort M."/>
            <person name="Kosik K.S."/>
            <person name="Manning G."/>
            <person name="Degnan B.M."/>
            <person name="Rokhsar D.S."/>
        </authorList>
    </citation>
    <scope>NUCLEOTIDE SEQUENCE [LARGE SCALE GENOMIC DNA]</scope>
</reference>
<evidence type="ECO:0000313" key="1">
    <source>
        <dbReference type="EnsemblMetazoa" id="Aqu2.1.32905_001"/>
    </source>
</evidence>
<dbReference type="AlphaFoldDB" id="A0A1X7UY50"/>
<proteinExistence type="predicted"/>
<organism evidence="1">
    <name type="scientific">Amphimedon queenslandica</name>
    <name type="common">Sponge</name>
    <dbReference type="NCBI Taxonomy" id="400682"/>
    <lineage>
        <taxon>Eukaryota</taxon>
        <taxon>Metazoa</taxon>
        <taxon>Porifera</taxon>
        <taxon>Demospongiae</taxon>
        <taxon>Heteroscleromorpha</taxon>
        <taxon>Haplosclerida</taxon>
        <taxon>Niphatidae</taxon>
        <taxon>Amphimedon</taxon>
    </lineage>
</organism>
<name>A0A1X7UY50_AMPQE</name>